<organism evidence="7 8">
    <name type="scientific">Smittium simulii</name>
    <dbReference type="NCBI Taxonomy" id="133385"/>
    <lineage>
        <taxon>Eukaryota</taxon>
        <taxon>Fungi</taxon>
        <taxon>Fungi incertae sedis</taxon>
        <taxon>Zoopagomycota</taxon>
        <taxon>Kickxellomycotina</taxon>
        <taxon>Harpellomycetes</taxon>
        <taxon>Harpellales</taxon>
        <taxon>Legeriomycetaceae</taxon>
        <taxon>Smittium</taxon>
    </lineage>
</organism>
<feature type="compositionally biased region" description="Basic residues" evidence="6">
    <location>
        <begin position="293"/>
        <end position="313"/>
    </location>
</feature>
<accession>A0A2T9YVV5</accession>
<feature type="compositionally biased region" description="Polar residues" evidence="6">
    <location>
        <begin position="281"/>
        <end position="292"/>
    </location>
</feature>
<keyword evidence="8" id="KW-1185">Reference proteome</keyword>
<dbReference type="OrthoDB" id="443772at2759"/>
<feature type="compositionally biased region" description="Acidic residues" evidence="6">
    <location>
        <begin position="10"/>
        <end position="24"/>
    </location>
</feature>
<sequence>MKVSKRRQEEPEENFSDASFDELLQEQPDSPVLEDSDEEYDSQEEREAELERAALLSIKTQRASKQISFEKDAIKALIKELKPLELDWIETCSITSATKLEIKDVSDDLEIELAIYQQALESTKQGKINVLAANVKFSRPNDYFAEMVKTDEDMERIRSRLLKEHSSIEKSEQAKKQRELKKFGKKIQTEKLKERIDNKRDTLNKIDMIKKRKRGDNSQDAGGDEFRVDIGTDFDSSLSSSKKPRAKGKDSRKPAINKRRAGKDAKYGSGGVKRGKKRNTSESTSDISSFNGKRNKTSQSKKPRLGKSRRGKN</sequence>
<keyword evidence="5" id="KW-0539">Nucleus</keyword>
<dbReference type="PANTHER" id="PTHR13028:SF0">
    <property type="entry name" value="RRNA-PROCESSING PROTEIN EBP2-RELATED"/>
    <property type="match status" value="1"/>
</dbReference>
<dbReference type="GO" id="GO:0005730">
    <property type="term" value="C:nucleolus"/>
    <property type="evidence" value="ECO:0007669"/>
    <property type="project" value="UniProtKB-SubCell"/>
</dbReference>
<dbReference type="STRING" id="133385.A0A2T9YVV5"/>
<evidence type="ECO:0000256" key="1">
    <source>
        <dbReference type="ARBA" id="ARBA00004604"/>
    </source>
</evidence>
<evidence type="ECO:0000313" key="8">
    <source>
        <dbReference type="Proteomes" id="UP000245383"/>
    </source>
</evidence>
<dbReference type="GO" id="GO:0030687">
    <property type="term" value="C:preribosome, large subunit precursor"/>
    <property type="evidence" value="ECO:0007669"/>
    <property type="project" value="TreeGrafter"/>
</dbReference>
<dbReference type="Pfam" id="PF05890">
    <property type="entry name" value="Ebp2"/>
    <property type="match status" value="1"/>
</dbReference>
<evidence type="ECO:0000256" key="4">
    <source>
        <dbReference type="ARBA" id="ARBA00023054"/>
    </source>
</evidence>
<name>A0A2T9YVV5_9FUNG</name>
<comment type="subcellular location">
    <subcellularLocation>
        <location evidence="1">Nucleus</location>
        <location evidence="1">Nucleolus</location>
    </subcellularLocation>
</comment>
<comment type="caution">
    <text evidence="7">The sequence shown here is derived from an EMBL/GenBank/DDBJ whole genome shotgun (WGS) entry which is preliminary data.</text>
</comment>
<gene>
    <name evidence="7" type="ORF">BB561_001146</name>
</gene>
<evidence type="ECO:0000256" key="6">
    <source>
        <dbReference type="SAM" id="MobiDB-lite"/>
    </source>
</evidence>
<dbReference type="GO" id="GO:0042273">
    <property type="term" value="P:ribosomal large subunit biogenesis"/>
    <property type="evidence" value="ECO:0007669"/>
    <property type="project" value="TreeGrafter"/>
</dbReference>
<dbReference type="PANTHER" id="PTHR13028">
    <property type="entry name" value="RRNA PROCESSING PROTEIN EBNA1-BINDING PROTEIN-RELATED"/>
    <property type="match status" value="1"/>
</dbReference>
<dbReference type="AlphaFoldDB" id="A0A2T9YVV5"/>
<dbReference type="EMBL" id="MBFR01000031">
    <property type="protein sequence ID" value="PVU96471.1"/>
    <property type="molecule type" value="Genomic_DNA"/>
</dbReference>
<dbReference type="InterPro" id="IPR008610">
    <property type="entry name" value="Ebp2"/>
</dbReference>
<proteinExistence type="inferred from homology"/>
<evidence type="ECO:0000256" key="2">
    <source>
        <dbReference type="ARBA" id="ARBA00007336"/>
    </source>
</evidence>
<keyword evidence="3" id="KW-0690">Ribosome biogenesis</keyword>
<dbReference type="GO" id="GO:0006364">
    <property type="term" value="P:rRNA processing"/>
    <property type="evidence" value="ECO:0007669"/>
    <property type="project" value="TreeGrafter"/>
</dbReference>
<feature type="region of interest" description="Disordered" evidence="6">
    <location>
        <begin position="208"/>
        <end position="313"/>
    </location>
</feature>
<dbReference type="GO" id="GO:0034399">
    <property type="term" value="C:nuclear periphery"/>
    <property type="evidence" value="ECO:0007669"/>
    <property type="project" value="TreeGrafter"/>
</dbReference>
<keyword evidence="4" id="KW-0175">Coiled coil</keyword>
<dbReference type="Proteomes" id="UP000245383">
    <property type="component" value="Unassembled WGS sequence"/>
</dbReference>
<evidence type="ECO:0000256" key="5">
    <source>
        <dbReference type="ARBA" id="ARBA00023242"/>
    </source>
</evidence>
<reference evidence="7 8" key="1">
    <citation type="journal article" date="2018" name="MBio">
        <title>Comparative Genomics Reveals the Core Gene Toolbox for the Fungus-Insect Symbiosis.</title>
        <authorList>
            <person name="Wang Y."/>
            <person name="Stata M."/>
            <person name="Wang W."/>
            <person name="Stajich J.E."/>
            <person name="White M.M."/>
            <person name="Moncalvo J.M."/>
        </authorList>
    </citation>
    <scope>NUCLEOTIDE SEQUENCE [LARGE SCALE GENOMIC DNA]</scope>
    <source>
        <strain evidence="7 8">SWE-8-4</strain>
    </source>
</reference>
<feature type="compositionally biased region" description="Acidic residues" evidence="6">
    <location>
        <begin position="32"/>
        <end position="42"/>
    </location>
</feature>
<protein>
    <submittedName>
        <fullName evidence="7">Uncharacterized protein</fullName>
    </submittedName>
</protein>
<evidence type="ECO:0000313" key="7">
    <source>
        <dbReference type="EMBL" id="PVU96471.1"/>
    </source>
</evidence>
<comment type="similarity">
    <text evidence="2">Belongs to the EBP2 family.</text>
</comment>
<evidence type="ECO:0000256" key="3">
    <source>
        <dbReference type="ARBA" id="ARBA00022517"/>
    </source>
</evidence>
<feature type="region of interest" description="Disordered" evidence="6">
    <location>
        <begin position="1"/>
        <end position="47"/>
    </location>
</feature>